<comment type="pathway">
    <text evidence="1 7">Cell wall biogenesis; peptidoglycan biosynthesis.</text>
</comment>
<accession>A0ABP7I4C2</accession>
<name>A0ABP7I4C2_9ACTN</name>
<evidence type="ECO:0000256" key="8">
    <source>
        <dbReference type="SAM" id="SignalP"/>
    </source>
</evidence>
<keyword evidence="8" id="KW-0732">Signal</keyword>
<feature type="domain" description="L,D-TPase catalytic" evidence="9">
    <location>
        <begin position="159"/>
        <end position="284"/>
    </location>
</feature>
<proteinExistence type="predicted"/>
<dbReference type="EMBL" id="BAAAZR010000007">
    <property type="protein sequence ID" value="GAA3809366.1"/>
    <property type="molecule type" value="Genomic_DNA"/>
</dbReference>
<dbReference type="InterPro" id="IPR038063">
    <property type="entry name" value="Transpep_catalytic_dom"/>
</dbReference>
<dbReference type="SUPFAM" id="SSF141523">
    <property type="entry name" value="L,D-transpeptidase catalytic domain-like"/>
    <property type="match status" value="1"/>
</dbReference>
<evidence type="ECO:0000313" key="10">
    <source>
        <dbReference type="EMBL" id="GAA3809366.1"/>
    </source>
</evidence>
<dbReference type="InterPro" id="IPR005490">
    <property type="entry name" value="LD_TPept_cat_dom"/>
</dbReference>
<comment type="caution">
    <text evidence="10">The sequence shown here is derived from an EMBL/GenBank/DDBJ whole genome shotgun (WGS) entry which is preliminary data.</text>
</comment>
<keyword evidence="3 7" id="KW-0133">Cell shape</keyword>
<evidence type="ECO:0000256" key="3">
    <source>
        <dbReference type="ARBA" id="ARBA00022960"/>
    </source>
</evidence>
<evidence type="ECO:0000313" key="11">
    <source>
        <dbReference type="Proteomes" id="UP001500888"/>
    </source>
</evidence>
<dbReference type="Gene3D" id="2.60.40.3710">
    <property type="match status" value="1"/>
</dbReference>
<evidence type="ECO:0000259" key="9">
    <source>
        <dbReference type="PROSITE" id="PS52029"/>
    </source>
</evidence>
<dbReference type="Pfam" id="PF17964">
    <property type="entry name" value="Big_10"/>
    <property type="match status" value="1"/>
</dbReference>
<protein>
    <recommendedName>
        <fullName evidence="9">L,D-TPase catalytic domain-containing protein</fullName>
    </recommendedName>
</protein>
<organism evidence="10 11">
    <name type="scientific">Sphaerisporangium flaviroseum</name>
    <dbReference type="NCBI Taxonomy" id="509199"/>
    <lineage>
        <taxon>Bacteria</taxon>
        <taxon>Bacillati</taxon>
        <taxon>Actinomycetota</taxon>
        <taxon>Actinomycetes</taxon>
        <taxon>Streptosporangiales</taxon>
        <taxon>Streptosporangiaceae</taxon>
        <taxon>Sphaerisporangium</taxon>
    </lineage>
</organism>
<dbReference type="InterPro" id="IPR050979">
    <property type="entry name" value="LD-transpeptidase"/>
</dbReference>
<dbReference type="CDD" id="cd16913">
    <property type="entry name" value="YkuD_like"/>
    <property type="match status" value="1"/>
</dbReference>
<dbReference type="CDD" id="cd13432">
    <property type="entry name" value="LDT_IgD_like_2"/>
    <property type="match status" value="1"/>
</dbReference>
<keyword evidence="5" id="KW-0012">Acyltransferase</keyword>
<keyword evidence="4 7" id="KW-0573">Peptidoglycan synthesis</keyword>
<evidence type="ECO:0000256" key="5">
    <source>
        <dbReference type="ARBA" id="ARBA00023315"/>
    </source>
</evidence>
<dbReference type="PROSITE" id="PS52029">
    <property type="entry name" value="LD_TPASE"/>
    <property type="match status" value="1"/>
</dbReference>
<reference evidence="11" key="1">
    <citation type="journal article" date="2019" name="Int. J. Syst. Evol. Microbiol.">
        <title>The Global Catalogue of Microorganisms (GCM) 10K type strain sequencing project: providing services to taxonomists for standard genome sequencing and annotation.</title>
        <authorList>
            <consortium name="The Broad Institute Genomics Platform"/>
            <consortium name="The Broad Institute Genome Sequencing Center for Infectious Disease"/>
            <person name="Wu L."/>
            <person name="Ma J."/>
        </authorList>
    </citation>
    <scope>NUCLEOTIDE SEQUENCE [LARGE SCALE GENOMIC DNA]</scope>
    <source>
        <strain evidence="11">JCM 16908</strain>
    </source>
</reference>
<keyword evidence="6 7" id="KW-0961">Cell wall biogenesis/degradation</keyword>
<sequence>MRRPLAVPVILLLLVTGGSQVATRPRAGTVPAITASPGPSAGAAPHRIKTRRAPRGLGIQAIVPSPGETVGIGMPIILTFTGPVRDRAAVERSLEVRARKPVPGAWHWVSDTEVVYRTKTDWPPRQQVAVTARLAGVRVAPRTYGTADRTVEFFVGRRQISLVDTLTHQMLVYRDGRLARRMAISAGNGATREYTTTSGVHLTMDKDDPVRMVSPGRREGDRDYYDLMIRHAVRISNSGEYIHAKDNLWAQGRVNVSHGCVNARPDQAAWFFRSSLRGDPVIVTGTDRPLEWRNGWGYWQLPWGAWRKGSALHDHGSLTLPHPKKWGYGGN</sequence>
<dbReference type="PANTHER" id="PTHR30582:SF2">
    <property type="entry name" value="L,D-TRANSPEPTIDASE YCIB-RELATED"/>
    <property type="match status" value="1"/>
</dbReference>
<keyword evidence="2" id="KW-0808">Transferase</keyword>
<feature type="signal peptide" evidence="8">
    <location>
        <begin position="1"/>
        <end position="21"/>
    </location>
</feature>
<dbReference type="RefSeq" id="WP_344939719.1">
    <property type="nucleotide sequence ID" value="NZ_BAAAZR010000007.1"/>
</dbReference>
<evidence type="ECO:0000256" key="4">
    <source>
        <dbReference type="ARBA" id="ARBA00022984"/>
    </source>
</evidence>
<evidence type="ECO:0000256" key="2">
    <source>
        <dbReference type="ARBA" id="ARBA00022679"/>
    </source>
</evidence>
<evidence type="ECO:0000256" key="7">
    <source>
        <dbReference type="PROSITE-ProRule" id="PRU01373"/>
    </source>
</evidence>
<dbReference type="Gene3D" id="2.40.440.10">
    <property type="entry name" value="L,D-transpeptidase catalytic domain-like"/>
    <property type="match status" value="1"/>
</dbReference>
<dbReference type="InterPro" id="IPR041280">
    <property type="entry name" value="Big_10"/>
</dbReference>
<gene>
    <name evidence="10" type="ORF">GCM10022226_32120</name>
</gene>
<dbReference type="Proteomes" id="UP001500888">
    <property type="component" value="Unassembled WGS sequence"/>
</dbReference>
<dbReference type="PANTHER" id="PTHR30582">
    <property type="entry name" value="L,D-TRANSPEPTIDASE"/>
    <property type="match status" value="1"/>
</dbReference>
<feature type="active site" description="Proton donor/acceptor" evidence="7">
    <location>
        <position position="243"/>
    </location>
</feature>
<feature type="active site" description="Nucleophile" evidence="7">
    <location>
        <position position="260"/>
    </location>
</feature>
<evidence type="ECO:0000256" key="1">
    <source>
        <dbReference type="ARBA" id="ARBA00004752"/>
    </source>
</evidence>
<keyword evidence="11" id="KW-1185">Reference proteome</keyword>
<feature type="chain" id="PRO_5046185442" description="L,D-TPase catalytic domain-containing protein" evidence="8">
    <location>
        <begin position="22"/>
        <end position="331"/>
    </location>
</feature>
<dbReference type="Pfam" id="PF03734">
    <property type="entry name" value="YkuD"/>
    <property type="match status" value="1"/>
</dbReference>
<evidence type="ECO:0000256" key="6">
    <source>
        <dbReference type="ARBA" id="ARBA00023316"/>
    </source>
</evidence>